<feature type="compositionally biased region" description="Polar residues" evidence="5">
    <location>
        <begin position="280"/>
        <end position="306"/>
    </location>
</feature>
<dbReference type="SUPFAM" id="SSF103025">
    <property type="entry name" value="Folate-binding domain"/>
    <property type="match status" value="1"/>
</dbReference>
<dbReference type="InterPro" id="IPR027266">
    <property type="entry name" value="TrmE/GcvT-like"/>
</dbReference>
<evidence type="ECO:0000313" key="8">
    <source>
        <dbReference type="EMBL" id="KZP32908.1"/>
    </source>
</evidence>
<dbReference type="Proteomes" id="UP000076532">
    <property type="component" value="Unassembled WGS sequence"/>
</dbReference>
<feature type="region of interest" description="Disordered" evidence="5">
    <location>
        <begin position="280"/>
        <end position="314"/>
    </location>
</feature>
<dbReference type="GO" id="GO:0005759">
    <property type="term" value="C:mitochondrial matrix"/>
    <property type="evidence" value="ECO:0007669"/>
    <property type="project" value="TreeGrafter"/>
</dbReference>
<reference evidence="7 9" key="1">
    <citation type="journal article" date="2016" name="Mol. Biol. Evol.">
        <title>Comparative Genomics of Early-Diverging Mushroom-Forming Fungi Provides Insights into the Origins of Lignocellulose Decay Capabilities.</title>
        <authorList>
            <person name="Nagy L.G."/>
            <person name="Riley R."/>
            <person name="Tritt A."/>
            <person name="Adam C."/>
            <person name="Daum C."/>
            <person name="Floudas D."/>
            <person name="Sun H."/>
            <person name="Yadav J.S."/>
            <person name="Pangilinan J."/>
            <person name="Larsson K.H."/>
            <person name="Matsuura K."/>
            <person name="Barry K."/>
            <person name="Labutti K."/>
            <person name="Kuo R."/>
            <person name="Ohm R.A."/>
            <person name="Bhattacharya S.S."/>
            <person name="Shirouzu T."/>
            <person name="Yoshinaga Y."/>
            <person name="Martin F.M."/>
            <person name="Grigoriev I.V."/>
            <person name="Hibbett D.S."/>
        </authorList>
    </citation>
    <scope>NUCLEOTIDE SEQUENCE [LARGE SCALE GENOMIC DNA]</scope>
    <source>
        <strain evidence="7 9">CBS 109695</strain>
    </source>
</reference>
<evidence type="ECO:0000256" key="5">
    <source>
        <dbReference type="SAM" id="MobiDB-lite"/>
    </source>
</evidence>
<dbReference type="PANTHER" id="PTHR22602:SF0">
    <property type="entry name" value="TRANSFERASE CAF17, MITOCHONDRIAL-RELATED"/>
    <property type="match status" value="1"/>
</dbReference>
<proteinExistence type="inferred from homology"/>
<dbReference type="EMBL" id="KV417484">
    <property type="protein sequence ID" value="KZP32908.1"/>
    <property type="molecule type" value="Genomic_DNA"/>
</dbReference>
<comment type="similarity">
    <text evidence="4">Belongs to the GcvT family. CAF17/IBA57 subfamily.</text>
</comment>
<dbReference type="GO" id="GO:0016226">
    <property type="term" value="P:iron-sulfur cluster assembly"/>
    <property type="evidence" value="ECO:0007669"/>
    <property type="project" value="TreeGrafter"/>
</dbReference>
<dbReference type="InterPro" id="IPR017703">
    <property type="entry name" value="YgfZ/GCV_T_CS"/>
</dbReference>
<dbReference type="NCBIfam" id="TIGR03317">
    <property type="entry name" value="ygfZ_signature"/>
    <property type="match status" value="1"/>
</dbReference>
<dbReference type="EMBL" id="KV417994">
    <property type="protein sequence ID" value="KZP03846.1"/>
    <property type="molecule type" value="Genomic_DNA"/>
</dbReference>
<dbReference type="OrthoDB" id="191995at2759"/>
<evidence type="ECO:0000313" key="9">
    <source>
        <dbReference type="Proteomes" id="UP000076532"/>
    </source>
</evidence>
<evidence type="ECO:0000256" key="3">
    <source>
        <dbReference type="ARBA" id="ARBA00023128"/>
    </source>
</evidence>
<keyword evidence="9" id="KW-1185">Reference proteome</keyword>
<protein>
    <submittedName>
        <fullName evidence="7">Aminomethyltransferase folate-binding domain-containing protein</fullName>
    </submittedName>
</protein>
<accession>A0A167UDU4</accession>
<dbReference type="InterPro" id="IPR057460">
    <property type="entry name" value="CAF17_C"/>
</dbReference>
<name>A0A167UDU4_9AGAM</name>
<evidence type="ECO:0000256" key="1">
    <source>
        <dbReference type="ARBA" id="ARBA00004173"/>
    </source>
</evidence>
<comment type="subcellular location">
    <subcellularLocation>
        <location evidence="1">Mitochondrion</location>
    </subcellularLocation>
</comment>
<evidence type="ECO:0000313" key="7">
    <source>
        <dbReference type="EMBL" id="KZP03846.1"/>
    </source>
</evidence>
<evidence type="ECO:0000256" key="2">
    <source>
        <dbReference type="ARBA" id="ARBA00022946"/>
    </source>
</evidence>
<feature type="domain" description="CAF17 C-terminal" evidence="6">
    <location>
        <begin position="265"/>
        <end position="372"/>
    </location>
</feature>
<dbReference type="Gene3D" id="3.30.1360.120">
    <property type="entry name" value="Probable tRNA modification gtpase trme, domain 1"/>
    <property type="match status" value="1"/>
</dbReference>
<keyword evidence="2" id="KW-0809">Transit peptide</keyword>
<dbReference type="PANTHER" id="PTHR22602">
    <property type="entry name" value="TRANSFERASE CAF17, MITOCHONDRIAL-RELATED"/>
    <property type="match status" value="1"/>
</dbReference>
<dbReference type="AlphaFoldDB" id="A0A167UDU4"/>
<dbReference type="InterPro" id="IPR045179">
    <property type="entry name" value="YgfZ/GcvT"/>
</dbReference>
<keyword evidence="3" id="KW-0496">Mitochondrion</keyword>
<organism evidence="7 9">
    <name type="scientific">Athelia psychrophila</name>
    <dbReference type="NCBI Taxonomy" id="1759441"/>
    <lineage>
        <taxon>Eukaryota</taxon>
        <taxon>Fungi</taxon>
        <taxon>Dikarya</taxon>
        <taxon>Basidiomycota</taxon>
        <taxon>Agaricomycotina</taxon>
        <taxon>Agaricomycetes</taxon>
        <taxon>Agaricomycetidae</taxon>
        <taxon>Atheliales</taxon>
        <taxon>Atheliaceae</taxon>
        <taxon>Athelia</taxon>
    </lineage>
</organism>
<dbReference type="STRING" id="436010.A0A167UDU4"/>
<gene>
    <name evidence="7" type="ORF">FIBSPDRAFT_807400</name>
    <name evidence="8" type="ORF">FIBSPDRAFT_811724</name>
</gene>
<evidence type="ECO:0000256" key="4">
    <source>
        <dbReference type="ARBA" id="ARBA00093447"/>
    </source>
</evidence>
<sequence length="378" mass="41782">MLGKLSTRVLEHLMHSVPTAAPVPHRSVLSLSGSQASEFLNGILASSVNQTGPHRPMFSTFLHAQGRVLYDVFIYTHTTPEGKPAYLIDYDARASADGVTPPLLSMLKRYVLRSKVKLRDVSEEYDVWSAWGSDYEASVQAARERKWTHANSGAVEPDWSAEAEWPWGAEERVVRDRRAEGMGVRMLVSKGEKPKQSSSHDIASSDAYTLNRILHAVPEGIEDIPPMKAFPMESNLDMMGGLDFRKGCYVGQELTVRTYHTGTIRKRIYPVVIQQSEHSTPSILSDLPSTPTSVDLRPSSTSQASTARPRKAGKLLSSTQGVGLAMLRLDDHLGAAINGDEGYSYDLELASQSDSASAEKWKVTPWRPESWPLFRAQS</sequence>
<dbReference type="Pfam" id="PF25455">
    <property type="entry name" value="Beta-barrel_CAF17_C"/>
    <property type="match status" value="1"/>
</dbReference>
<evidence type="ECO:0000259" key="6">
    <source>
        <dbReference type="Pfam" id="PF25455"/>
    </source>
</evidence>